<protein>
    <submittedName>
        <fullName evidence="6">Thiol-disulfide isomerase/thioredoxin</fullName>
    </submittedName>
</protein>
<feature type="domain" description="Thioredoxin" evidence="5">
    <location>
        <begin position="60"/>
        <end position="200"/>
    </location>
</feature>
<dbReference type="EMBL" id="PTJC01000005">
    <property type="protein sequence ID" value="PPK88348.1"/>
    <property type="molecule type" value="Genomic_DNA"/>
</dbReference>
<name>A0A2S6IA32_9BACT</name>
<organism evidence="6 7">
    <name type="scientific">Neolewinella xylanilytica</name>
    <dbReference type="NCBI Taxonomy" id="1514080"/>
    <lineage>
        <taxon>Bacteria</taxon>
        <taxon>Pseudomonadati</taxon>
        <taxon>Bacteroidota</taxon>
        <taxon>Saprospiria</taxon>
        <taxon>Saprospirales</taxon>
        <taxon>Lewinellaceae</taxon>
        <taxon>Neolewinella</taxon>
    </lineage>
</organism>
<dbReference type="PANTHER" id="PTHR42852:SF13">
    <property type="entry name" value="PROTEIN DIPZ"/>
    <property type="match status" value="1"/>
</dbReference>
<dbReference type="GO" id="GO:0030313">
    <property type="term" value="C:cell envelope"/>
    <property type="evidence" value="ECO:0007669"/>
    <property type="project" value="UniProtKB-SubCell"/>
</dbReference>
<dbReference type="GO" id="GO:0016853">
    <property type="term" value="F:isomerase activity"/>
    <property type="evidence" value="ECO:0007669"/>
    <property type="project" value="UniProtKB-KW"/>
</dbReference>
<dbReference type="InterPro" id="IPR036249">
    <property type="entry name" value="Thioredoxin-like_sf"/>
</dbReference>
<dbReference type="InterPro" id="IPR013766">
    <property type="entry name" value="Thioredoxin_domain"/>
</dbReference>
<dbReference type="AlphaFoldDB" id="A0A2S6IA32"/>
<dbReference type="GO" id="GO:0016491">
    <property type="term" value="F:oxidoreductase activity"/>
    <property type="evidence" value="ECO:0007669"/>
    <property type="project" value="InterPro"/>
</dbReference>
<accession>A0A2S6IA32</accession>
<dbReference type="OrthoDB" id="6399635at2"/>
<evidence type="ECO:0000256" key="1">
    <source>
        <dbReference type="ARBA" id="ARBA00004196"/>
    </source>
</evidence>
<dbReference type="Gene3D" id="3.40.30.10">
    <property type="entry name" value="Glutaredoxin"/>
    <property type="match status" value="1"/>
</dbReference>
<keyword evidence="4" id="KW-0812">Transmembrane</keyword>
<evidence type="ECO:0000313" key="7">
    <source>
        <dbReference type="Proteomes" id="UP000237662"/>
    </source>
</evidence>
<keyword evidence="2" id="KW-0201">Cytochrome c-type biogenesis</keyword>
<evidence type="ECO:0000259" key="5">
    <source>
        <dbReference type="PROSITE" id="PS51352"/>
    </source>
</evidence>
<evidence type="ECO:0000313" key="6">
    <source>
        <dbReference type="EMBL" id="PPK88348.1"/>
    </source>
</evidence>
<dbReference type="SUPFAM" id="SSF52833">
    <property type="entry name" value="Thioredoxin-like"/>
    <property type="match status" value="1"/>
</dbReference>
<dbReference type="InterPro" id="IPR013740">
    <property type="entry name" value="Redoxin"/>
</dbReference>
<comment type="caution">
    <text evidence="6">The sequence shown here is derived from an EMBL/GenBank/DDBJ whole genome shotgun (WGS) entry which is preliminary data.</text>
</comment>
<dbReference type="CDD" id="cd02966">
    <property type="entry name" value="TlpA_like_family"/>
    <property type="match status" value="1"/>
</dbReference>
<dbReference type="InterPro" id="IPR017937">
    <property type="entry name" value="Thioredoxin_CS"/>
</dbReference>
<keyword evidence="4" id="KW-0472">Membrane</keyword>
<evidence type="ECO:0000256" key="3">
    <source>
        <dbReference type="ARBA" id="ARBA00023284"/>
    </source>
</evidence>
<keyword evidence="4" id="KW-1133">Transmembrane helix</keyword>
<reference evidence="6 7" key="1">
    <citation type="submission" date="2018-02" db="EMBL/GenBank/DDBJ databases">
        <title>Genomic Encyclopedia of Archaeal and Bacterial Type Strains, Phase II (KMG-II): from individual species to whole genera.</title>
        <authorList>
            <person name="Goeker M."/>
        </authorList>
    </citation>
    <scope>NUCLEOTIDE SEQUENCE [LARGE SCALE GENOMIC DNA]</scope>
    <source>
        <strain evidence="6 7">DSM 29526</strain>
    </source>
</reference>
<sequence length="200" mass="22087">MFPTLKRFLNTWFFPGLVFGGLYLTGLHTPVIAFVQRGILATGLLRPETDVTLPTATTVTPPTTDHLKFRMTDSAGRTVDAHALAGKVIFLNLWASWCPPCLAELPNIAALHADYATDPDIAFVLLNVEEDVTKGTDYVERHGFDFPVYHLRGTLPESLSSGTLPTTYVIAPSGEVVVARKGMAQYDTRAFRELLERLRP</sequence>
<dbReference type="Proteomes" id="UP000237662">
    <property type="component" value="Unassembled WGS sequence"/>
</dbReference>
<dbReference type="PANTHER" id="PTHR42852">
    <property type="entry name" value="THIOL:DISULFIDE INTERCHANGE PROTEIN DSBE"/>
    <property type="match status" value="1"/>
</dbReference>
<keyword evidence="3" id="KW-0676">Redox-active center</keyword>
<dbReference type="PROSITE" id="PS51352">
    <property type="entry name" value="THIOREDOXIN_2"/>
    <property type="match status" value="1"/>
</dbReference>
<dbReference type="Pfam" id="PF08534">
    <property type="entry name" value="Redoxin"/>
    <property type="match status" value="1"/>
</dbReference>
<dbReference type="PROSITE" id="PS00194">
    <property type="entry name" value="THIOREDOXIN_1"/>
    <property type="match status" value="1"/>
</dbReference>
<keyword evidence="6" id="KW-0413">Isomerase</keyword>
<evidence type="ECO:0000256" key="4">
    <source>
        <dbReference type="SAM" id="Phobius"/>
    </source>
</evidence>
<feature type="transmembrane region" description="Helical" evidence="4">
    <location>
        <begin position="12"/>
        <end position="35"/>
    </location>
</feature>
<proteinExistence type="predicted"/>
<dbReference type="InterPro" id="IPR050553">
    <property type="entry name" value="Thioredoxin_ResA/DsbE_sf"/>
</dbReference>
<gene>
    <name evidence="6" type="ORF">CLV84_1314</name>
</gene>
<dbReference type="RefSeq" id="WP_104418900.1">
    <property type="nucleotide sequence ID" value="NZ_PTJC01000005.1"/>
</dbReference>
<keyword evidence="7" id="KW-1185">Reference proteome</keyword>
<dbReference type="GO" id="GO:0017004">
    <property type="term" value="P:cytochrome complex assembly"/>
    <property type="evidence" value="ECO:0007669"/>
    <property type="project" value="UniProtKB-KW"/>
</dbReference>
<evidence type="ECO:0000256" key="2">
    <source>
        <dbReference type="ARBA" id="ARBA00022748"/>
    </source>
</evidence>
<comment type="subcellular location">
    <subcellularLocation>
        <location evidence="1">Cell envelope</location>
    </subcellularLocation>
</comment>